<organism evidence="2 3">
    <name type="scientific">Candidatus Cryptobacteroides excrementipullorum</name>
    <dbReference type="NCBI Taxonomy" id="2840761"/>
    <lineage>
        <taxon>Bacteria</taxon>
        <taxon>Pseudomonadati</taxon>
        <taxon>Bacteroidota</taxon>
        <taxon>Bacteroidia</taxon>
        <taxon>Bacteroidales</taxon>
        <taxon>Candidatus Cryptobacteroides</taxon>
    </lineage>
</organism>
<reference evidence="2" key="1">
    <citation type="submission" date="2020-10" db="EMBL/GenBank/DDBJ databases">
        <authorList>
            <person name="Gilroy R."/>
        </authorList>
    </citation>
    <scope>NUCLEOTIDE SEQUENCE</scope>
    <source>
        <strain evidence="2">2478</strain>
    </source>
</reference>
<dbReference type="Pfam" id="PF19266">
    <property type="entry name" value="CIS_tube"/>
    <property type="match status" value="1"/>
</dbReference>
<evidence type="ECO:0000313" key="3">
    <source>
        <dbReference type="Proteomes" id="UP000823771"/>
    </source>
</evidence>
<sequence>MQTIKISAYTDKNFSRQHGSTLKLPMEPEQISFGNSIHYRDDRQLGSTGGDIRFEKYGPATLSLKFTIDCTGVVEGTQPGDSVYDKVNGLADLLYVYNSDGHSPSYVVVTYGELLFKGRLEKMDTKYQLFSSDGVPLRATVSLVFKRFMTSEEERKKFSKQSPDMSRLITVKEGETLPYLCYRIYGDSLLVREVARFNDLDSFRNIPAGTQLLFPPLKKS</sequence>
<gene>
    <name evidence="2" type="ORF">IAB80_09660</name>
</gene>
<reference evidence="2" key="2">
    <citation type="journal article" date="2021" name="PeerJ">
        <title>Extensive microbial diversity within the chicken gut microbiome revealed by metagenomics and culture.</title>
        <authorList>
            <person name="Gilroy R."/>
            <person name="Ravi A."/>
            <person name="Getino M."/>
            <person name="Pursley I."/>
            <person name="Horton D.L."/>
            <person name="Alikhan N.F."/>
            <person name="Baker D."/>
            <person name="Gharbi K."/>
            <person name="Hall N."/>
            <person name="Watson M."/>
            <person name="Adriaenssens E.M."/>
            <person name="Foster-Nyarko E."/>
            <person name="Jarju S."/>
            <person name="Secka A."/>
            <person name="Antonio M."/>
            <person name="Oren A."/>
            <person name="Chaudhuri R.R."/>
            <person name="La Ragione R."/>
            <person name="Hildebrand F."/>
            <person name="Pallen M.J."/>
        </authorList>
    </citation>
    <scope>NUCLEOTIDE SEQUENCE</scope>
    <source>
        <strain evidence="2">2478</strain>
    </source>
</reference>
<name>A0A9D9NN35_9BACT</name>
<dbReference type="Proteomes" id="UP000823771">
    <property type="component" value="Unassembled WGS sequence"/>
</dbReference>
<dbReference type="InterPro" id="IPR018392">
    <property type="entry name" value="LysM"/>
</dbReference>
<feature type="domain" description="Contractile injection system tube protein N-terminal" evidence="1">
    <location>
        <begin position="2"/>
        <end position="155"/>
    </location>
</feature>
<dbReference type="CDD" id="cd00118">
    <property type="entry name" value="LysM"/>
    <property type="match status" value="1"/>
</dbReference>
<evidence type="ECO:0000313" key="2">
    <source>
        <dbReference type="EMBL" id="MBO8479133.1"/>
    </source>
</evidence>
<proteinExistence type="predicted"/>
<dbReference type="InterPro" id="IPR045361">
    <property type="entry name" value="CIS_tube_prot_N"/>
</dbReference>
<protein>
    <recommendedName>
        <fullName evidence="1">Contractile injection system tube protein N-terminal domain-containing protein</fullName>
    </recommendedName>
</protein>
<evidence type="ECO:0000259" key="1">
    <source>
        <dbReference type="Pfam" id="PF19266"/>
    </source>
</evidence>
<dbReference type="AlphaFoldDB" id="A0A9D9NN35"/>
<dbReference type="EMBL" id="JADILZ010000092">
    <property type="protein sequence ID" value="MBO8479133.1"/>
    <property type="molecule type" value="Genomic_DNA"/>
</dbReference>
<comment type="caution">
    <text evidence="2">The sequence shown here is derived from an EMBL/GenBank/DDBJ whole genome shotgun (WGS) entry which is preliminary data.</text>
</comment>
<accession>A0A9D9NN35</accession>